<reference evidence="2" key="1">
    <citation type="submission" date="2023-07" db="EMBL/GenBank/DDBJ databases">
        <title>A chromosome-level genome assembly of Lolium multiflorum.</title>
        <authorList>
            <person name="Chen Y."/>
            <person name="Copetti D."/>
            <person name="Kolliker R."/>
            <person name="Studer B."/>
        </authorList>
    </citation>
    <scope>NUCLEOTIDE SEQUENCE</scope>
    <source>
        <strain evidence="2">02402/16</strain>
        <tissue evidence="2">Leaf</tissue>
    </source>
</reference>
<dbReference type="Proteomes" id="UP001231189">
    <property type="component" value="Unassembled WGS sequence"/>
</dbReference>
<comment type="caution">
    <text evidence="2">The sequence shown here is derived from an EMBL/GenBank/DDBJ whole genome shotgun (WGS) entry which is preliminary data.</text>
</comment>
<organism evidence="2 3">
    <name type="scientific">Lolium multiflorum</name>
    <name type="common">Italian ryegrass</name>
    <name type="synonym">Lolium perenne subsp. multiflorum</name>
    <dbReference type="NCBI Taxonomy" id="4521"/>
    <lineage>
        <taxon>Eukaryota</taxon>
        <taxon>Viridiplantae</taxon>
        <taxon>Streptophyta</taxon>
        <taxon>Embryophyta</taxon>
        <taxon>Tracheophyta</taxon>
        <taxon>Spermatophyta</taxon>
        <taxon>Magnoliopsida</taxon>
        <taxon>Liliopsida</taxon>
        <taxon>Poales</taxon>
        <taxon>Poaceae</taxon>
        <taxon>BOP clade</taxon>
        <taxon>Pooideae</taxon>
        <taxon>Poodae</taxon>
        <taxon>Poeae</taxon>
        <taxon>Poeae Chloroplast Group 2 (Poeae type)</taxon>
        <taxon>Loliodinae</taxon>
        <taxon>Loliinae</taxon>
        <taxon>Lolium</taxon>
    </lineage>
</organism>
<evidence type="ECO:0000313" key="3">
    <source>
        <dbReference type="Proteomes" id="UP001231189"/>
    </source>
</evidence>
<evidence type="ECO:0000259" key="1">
    <source>
        <dbReference type="Pfam" id="PF03732"/>
    </source>
</evidence>
<dbReference type="Pfam" id="PF03732">
    <property type="entry name" value="Retrotrans_gag"/>
    <property type="match status" value="1"/>
</dbReference>
<dbReference type="InterPro" id="IPR005162">
    <property type="entry name" value="Retrotrans_gag_dom"/>
</dbReference>
<accession>A0AAD8RS42</accession>
<protein>
    <recommendedName>
        <fullName evidence="1">Retrotransposon gag domain-containing protein</fullName>
    </recommendedName>
</protein>
<dbReference type="EMBL" id="JAUUTY010000005">
    <property type="protein sequence ID" value="KAK1630144.1"/>
    <property type="molecule type" value="Genomic_DNA"/>
</dbReference>
<feature type="domain" description="Retrotransposon gag" evidence="1">
    <location>
        <begin position="3"/>
        <end position="67"/>
    </location>
</feature>
<sequence>MPSWPRFKECCNLRFGPPIRSNPLGKIARMQQSGTVTEYVEKFLSLLAHNDPLTTKQQVQLFMSGLTDLLRVDVEMQKPLDLQVTMSMAHAYEHSATIMATASKENSSMAIEQPQGMSLKGTVPVGEERILRQLTAAEMAERREKGLCFNCDEKFSTGHRCQRLFYLEVIADAEEEDPP</sequence>
<name>A0AAD8RS42_LOLMU</name>
<evidence type="ECO:0000313" key="2">
    <source>
        <dbReference type="EMBL" id="KAK1630144.1"/>
    </source>
</evidence>
<proteinExistence type="predicted"/>
<keyword evidence="3" id="KW-1185">Reference proteome</keyword>
<gene>
    <name evidence="2" type="ORF">QYE76_004459</name>
</gene>
<dbReference type="AlphaFoldDB" id="A0AAD8RS42"/>